<sequence>MMQMPIPVIDLFSDFHYTKVVKKPDGTPIHVPFAYIDRIQWNVRAGLMHDAINWITTNPLPKPTDRNRTAWEHIRIFREVADFLAHKGVFDITVDETIALIPALSAAKNEADFIEAATAMRLKTQLCGTLTDAIDVAKSRKRKM</sequence>
<comment type="caution">
    <text evidence="1">The sequence shown here is derived from an EMBL/GenBank/DDBJ whole genome shotgun (WGS) entry which is preliminary data.</text>
</comment>
<dbReference type="AlphaFoldDB" id="A0A4Q8M2K1"/>
<proteinExistence type="predicted"/>
<organism evidence="1 2">
    <name type="scientific">Pseudoxanthomonas winnipegensis</name>
    <dbReference type="NCBI Taxonomy" id="2480810"/>
    <lineage>
        <taxon>Bacteria</taxon>
        <taxon>Pseudomonadati</taxon>
        <taxon>Pseudomonadota</taxon>
        <taxon>Gammaproteobacteria</taxon>
        <taxon>Lysobacterales</taxon>
        <taxon>Lysobacteraceae</taxon>
        <taxon>Pseudoxanthomonas</taxon>
    </lineage>
</organism>
<protein>
    <submittedName>
        <fullName evidence="1">Uncharacterized protein</fullName>
    </submittedName>
</protein>
<gene>
    <name evidence="1" type="ORF">EA655_11415</name>
</gene>
<dbReference type="RefSeq" id="WP_130534702.1">
    <property type="nucleotide sequence ID" value="NZ_SHMG01000006.1"/>
</dbReference>
<name>A0A4Q8M2K1_9GAMM</name>
<accession>A0A4Q8M2K1</accession>
<dbReference type="OrthoDB" id="4546548at2"/>
<dbReference type="EMBL" id="SHMG01000006">
    <property type="protein sequence ID" value="TAA41543.1"/>
    <property type="molecule type" value="Genomic_DNA"/>
</dbReference>
<dbReference type="Proteomes" id="UP000294164">
    <property type="component" value="Unassembled WGS sequence"/>
</dbReference>
<reference evidence="1 2" key="1">
    <citation type="submission" date="2019-02" db="EMBL/GenBank/DDBJ databases">
        <title>WGS of Pseudoxanthomonas species novum from clinical isolates.</title>
        <authorList>
            <person name="Bernier A.-M."/>
            <person name="Bernard K."/>
            <person name="Vachon A."/>
        </authorList>
    </citation>
    <scope>NUCLEOTIDE SEQUENCE [LARGE SCALE GENOMIC DNA]</scope>
    <source>
        <strain evidence="1 2">NML130969</strain>
    </source>
</reference>
<evidence type="ECO:0000313" key="2">
    <source>
        <dbReference type="Proteomes" id="UP000294164"/>
    </source>
</evidence>
<evidence type="ECO:0000313" key="1">
    <source>
        <dbReference type="EMBL" id="TAA41543.1"/>
    </source>
</evidence>